<dbReference type="GeneID" id="36397053"/>
<dbReference type="RefSeq" id="XP_024582086.1">
    <property type="nucleotide sequence ID" value="XM_024716493.1"/>
</dbReference>
<evidence type="ECO:0000313" key="2">
    <source>
        <dbReference type="EMBL" id="CEG45717.1"/>
    </source>
</evidence>
<evidence type="ECO:0000313" key="3">
    <source>
        <dbReference type="Proteomes" id="UP000054928"/>
    </source>
</evidence>
<feature type="region of interest" description="Disordered" evidence="1">
    <location>
        <begin position="1"/>
        <end position="26"/>
    </location>
</feature>
<proteinExistence type="predicted"/>
<dbReference type="EMBL" id="CCYD01001640">
    <property type="protein sequence ID" value="CEG45717.1"/>
    <property type="molecule type" value="Genomic_DNA"/>
</dbReference>
<organism evidence="2 3">
    <name type="scientific">Plasmopara halstedii</name>
    <name type="common">Downy mildew of sunflower</name>
    <dbReference type="NCBI Taxonomy" id="4781"/>
    <lineage>
        <taxon>Eukaryota</taxon>
        <taxon>Sar</taxon>
        <taxon>Stramenopiles</taxon>
        <taxon>Oomycota</taxon>
        <taxon>Peronosporomycetes</taxon>
        <taxon>Peronosporales</taxon>
        <taxon>Peronosporaceae</taxon>
        <taxon>Plasmopara</taxon>
    </lineage>
</organism>
<keyword evidence="3" id="KW-1185">Reference proteome</keyword>
<name>A0A0P1AUS7_PLAHL</name>
<reference evidence="3" key="1">
    <citation type="submission" date="2014-09" db="EMBL/GenBank/DDBJ databases">
        <authorList>
            <person name="Sharma Rahul"/>
            <person name="Thines Marco"/>
        </authorList>
    </citation>
    <scope>NUCLEOTIDE SEQUENCE [LARGE SCALE GENOMIC DNA]</scope>
</reference>
<sequence length="70" mass="7968">MDEIELKPDTNVQQLLAPEDETPTAHELAKPCPVIMAWERMVNKGQARATVHHPESVKETINMDNLLTQY</sequence>
<accession>A0A0P1AUS7</accession>
<dbReference type="Proteomes" id="UP000054928">
    <property type="component" value="Unassembled WGS sequence"/>
</dbReference>
<evidence type="ECO:0000256" key="1">
    <source>
        <dbReference type="SAM" id="MobiDB-lite"/>
    </source>
</evidence>
<dbReference type="AlphaFoldDB" id="A0A0P1AUS7"/>
<protein>
    <submittedName>
        <fullName evidence="2">Uncharacterized protein</fullName>
    </submittedName>
</protein>